<keyword evidence="2" id="KW-1185">Reference proteome</keyword>
<accession>A0A061G7V7</accession>
<organism evidence="1 2">
    <name type="scientific">Theobroma cacao</name>
    <name type="common">Cacao</name>
    <name type="synonym">Cocoa</name>
    <dbReference type="NCBI Taxonomy" id="3641"/>
    <lineage>
        <taxon>Eukaryota</taxon>
        <taxon>Viridiplantae</taxon>
        <taxon>Streptophyta</taxon>
        <taxon>Embryophyta</taxon>
        <taxon>Tracheophyta</taxon>
        <taxon>Spermatophyta</taxon>
        <taxon>Magnoliopsida</taxon>
        <taxon>eudicotyledons</taxon>
        <taxon>Gunneridae</taxon>
        <taxon>Pentapetalae</taxon>
        <taxon>rosids</taxon>
        <taxon>malvids</taxon>
        <taxon>Malvales</taxon>
        <taxon>Malvaceae</taxon>
        <taxon>Byttnerioideae</taxon>
        <taxon>Theobroma</taxon>
    </lineage>
</organism>
<gene>
    <name evidence="1" type="ORF">TCM_027324</name>
</gene>
<name>A0A061G7V7_THECC</name>
<dbReference type="Gramene" id="EOY25960">
    <property type="protein sequence ID" value="EOY25960"/>
    <property type="gene ID" value="TCM_027324"/>
</dbReference>
<dbReference type="AlphaFoldDB" id="A0A061G7V7"/>
<dbReference type="EMBL" id="CM001884">
    <property type="protein sequence ID" value="EOY25960.1"/>
    <property type="molecule type" value="Genomic_DNA"/>
</dbReference>
<reference evidence="1 2" key="1">
    <citation type="journal article" date="2013" name="Genome Biol.">
        <title>The genome sequence of the most widely cultivated cacao type and its use to identify candidate genes regulating pod color.</title>
        <authorList>
            <person name="Motamayor J.C."/>
            <person name="Mockaitis K."/>
            <person name="Schmutz J."/>
            <person name="Haiminen N."/>
            <person name="Iii D.L."/>
            <person name="Cornejo O."/>
            <person name="Findley S.D."/>
            <person name="Zheng P."/>
            <person name="Utro F."/>
            <person name="Royaert S."/>
            <person name="Saski C."/>
            <person name="Jenkins J."/>
            <person name="Podicheti R."/>
            <person name="Zhao M."/>
            <person name="Scheffler B.E."/>
            <person name="Stack J.C."/>
            <person name="Feltus F.A."/>
            <person name="Mustiga G.M."/>
            <person name="Amores F."/>
            <person name="Phillips W."/>
            <person name="Marelli J.P."/>
            <person name="May G.D."/>
            <person name="Shapiro H."/>
            <person name="Ma J."/>
            <person name="Bustamante C.D."/>
            <person name="Schnell R.J."/>
            <person name="Main D."/>
            <person name="Gilbert D."/>
            <person name="Parida L."/>
            <person name="Kuhn D.N."/>
        </authorList>
    </citation>
    <scope>NUCLEOTIDE SEQUENCE [LARGE SCALE GENOMIC DNA]</scope>
    <source>
        <strain evidence="2">cv. Matina 1-6</strain>
    </source>
</reference>
<dbReference type="HOGENOM" id="CLU_1589371_0_0_1"/>
<protein>
    <submittedName>
        <fullName evidence="1">Uncharacterized protein</fullName>
    </submittedName>
</protein>
<dbReference type="Proteomes" id="UP000026915">
    <property type="component" value="Chromosome 6"/>
</dbReference>
<proteinExistence type="predicted"/>
<evidence type="ECO:0000313" key="2">
    <source>
        <dbReference type="Proteomes" id="UP000026915"/>
    </source>
</evidence>
<sequence length="168" mass="19200">MKLVENVVGVNSQNHEIELHALPSHVARVSWPVIRDNEDLASILQDERGVVMFVTIKEQHTNAMPHEQTVQHKCVSNEILRSCQQMQPSFKTAVGLSLFSNNITMIISDDDAYDQMHDDYVEDDTTEWNDENYVGENDDCSEEDRGDDNDIRIVIMQLAIQNMPQLLS</sequence>
<evidence type="ECO:0000313" key="1">
    <source>
        <dbReference type="EMBL" id="EOY25960.1"/>
    </source>
</evidence>
<dbReference type="InParanoid" id="A0A061G7V7"/>